<reference evidence="3 4" key="1">
    <citation type="submission" date="2019-01" db="EMBL/GenBank/DDBJ databases">
        <title>Draft genome sequences of three monokaryotic isolates of the white-rot basidiomycete fungus Dichomitus squalens.</title>
        <authorList>
            <consortium name="DOE Joint Genome Institute"/>
            <person name="Lopez S.C."/>
            <person name="Andreopoulos B."/>
            <person name="Pangilinan J."/>
            <person name="Lipzen A."/>
            <person name="Riley R."/>
            <person name="Ahrendt S."/>
            <person name="Ng V."/>
            <person name="Barry K."/>
            <person name="Daum C."/>
            <person name="Grigoriev I.V."/>
            <person name="Hilden K.S."/>
            <person name="Makela M.R."/>
            <person name="de Vries R.P."/>
        </authorList>
    </citation>
    <scope>NUCLEOTIDE SEQUENCE [LARGE SCALE GENOMIC DNA]</scope>
    <source>
        <strain evidence="3 4">CBS 464.89</strain>
    </source>
</reference>
<feature type="compositionally biased region" description="Low complexity" evidence="1">
    <location>
        <begin position="42"/>
        <end position="56"/>
    </location>
</feature>
<feature type="compositionally biased region" description="Low complexity" evidence="1">
    <location>
        <begin position="67"/>
        <end position="93"/>
    </location>
</feature>
<accession>A0A4Q9PP40</accession>
<sequence length="310" mass="32441">MSVSSLDGWSDGHGWGFPTALFSGSHFPPFSPASPASLTSLMDSSASMTATDTSSSKPTNSGSTRLTTDPSSASTTLASTASSTSPSGPAQTSLAHTAVPTATSVPSTKDGLRVPVVVGLGIGASVLIICVMAAVYLFAVRRKRRSALAIAEPFVARHDSWRLGSSARPPSSDSLASAVIQGKVVDIRASIASRTSSSMMPQVSDVDTAIESDDARRSPPRKAYTAPVRLLGPRRHLRSTPRDVSVQESHPNQTIEDNRAVRYEADGGVRLAGGRPSEEIRDNGLDTGLDSGRTLPPPYSSHFVQNRAIS</sequence>
<feature type="compositionally biased region" description="Basic and acidic residues" evidence="1">
    <location>
        <begin position="256"/>
        <end position="267"/>
    </location>
</feature>
<keyword evidence="4" id="KW-1185">Reference proteome</keyword>
<keyword evidence="2" id="KW-0812">Transmembrane</keyword>
<organism evidence="3 4">
    <name type="scientific">Dichomitus squalens</name>
    <dbReference type="NCBI Taxonomy" id="114155"/>
    <lineage>
        <taxon>Eukaryota</taxon>
        <taxon>Fungi</taxon>
        <taxon>Dikarya</taxon>
        <taxon>Basidiomycota</taxon>
        <taxon>Agaricomycotina</taxon>
        <taxon>Agaricomycetes</taxon>
        <taxon>Polyporales</taxon>
        <taxon>Polyporaceae</taxon>
        <taxon>Dichomitus</taxon>
    </lineage>
</organism>
<dbReference type="EMBL" id="ML145160">
    <property type="protein sequence ID" value="TBU55914.1"/>
    <property type="molecule type" value="Genomic_DNA"/>
</dbReference>
<evidence type="ECO:0000313" key="4">
    <source>
        <dbReference type="Proteomes" id="UP000292082"/>
    </source>
</evidence>
<dbReference type="AlphaFoldDB" id="A0A4Q9PP40"/>
<evidence type="ECO:0000256" key="1">
    <source>
        <dbReference type="SAM" id="MobiDB-lite"/>
    </source>
</evidence>
<gene>
    <name evidence="3" type="ORF">BD310DRAFT_932468</name>
</gene>
<protein>
    <submittedName>
        <fullName evidence="3">Uncharacterized protein</fullName>
    </submittedName>
</protein>
<keyword evidence="2" id="KW-0472">Membrane</keyword>
<evidence type="ECO:0000313" key="3">
    <source>
        <dbReference type="EMBL" id="TBU55914.1"/>
    </source>
</evidence>
<keyword evidence="2" id="KW-1133">Transmembrane helix</keyword>
<feature type="transmembrane region" description="Helical" evidence="2">
    <location>
        <begin position="116"/>
        <end position="139"/>
    </location>
</feature>
<name>A0A4Q9PP40_9APHY</name>
<feature type="region of interest" description="Disordered" evidence="1">
    <location>
        <begin position="234"/>
        <end position="310"/>
    </location>
</feature>
<dbReference type="Proteomes" id="UP000292082">
    <property type="component" value="Unassembled WGS sequence"/>
</dbReference>
<feature type="region of interest" description="Disordered" evidence="1">
    <location>
        <begin position="42"/>
        <end position="106"/>
    </location>
</feature>
<proteinExistence type="predicted"/>
<evidence type="ECO:0000256" key="2">
    <source>
        <dbReference type="SAM" id="Phobius"/>
    </source>
</evidence>
<feature type="compositionally biased region" description="Polar residues" evidence="1">
    <location>
        <begin position="246"/>
        <end position="255"/>
    </location>
</feature>
<feature type="compositionally biased region" description="Polar residues" evidence="1">
    <location>
        <begin position="57"/>
        <end position="66"/>
    </location>
</feature>